<dbReference type="RefSeq" id="WP_102950706.1">
    <property type="nucleotide sequence ID" value="NZ_CP024847.1"/>
</dbReference>
<accession>A0A2I7N4L0</accession>
<dbReference type="AlphaFoldDB" id="A0A2I7N4L0"/>
<dbReference type="Proteomes" id="UP000236655">
    <property type="component" value="Chromosome"/>
</dbReference>
<sequence>MNRKKNKLLFILLMLIFPIFATEIFMIKNHNCSSAPILYKVIRAKKPIKMHDYTYSYDNKDVDIENGIVGESSGKQVVLENSNGKVQVIIIKNIASNGSRYLSEEYFFNQKVYCITLDKKKCYSMPEEFFRSAKESNFGVQWLCPNQIITTQPSKPMSNQEKYVGTNTMIGGSPFKPIYESSITESIN</sequence>
<dbReference type="KEGG" id="nba:CUN60_03535"/>
<evidence type="ECO:0000313" key="1">
    <source>
        <dbReference type="EMBL" id="AUR51406.1"/>
    </source>
</evidence>
<organism evidence="1 2">
    <name type="scientific">Aquella oligotrophica</name>
    <dbReference type="NCBI Taxonomy" id="2067065"/>
    <lineage>
        <taxon>Bacteria</taxon>
        <taxon>Pseudomonadati</taxon>
        <taxon>Pseudomonadota</taxon>
        <taxon>Betaproteobacteria</taxon>
        <taxon>Neisseriales</taxon>
        <taxon>Neisseriaceae</taxon>
        <taxon>Aquella</taxon>
    </lineage>
</organism>
<reference evidence="2" key="1">
    <citation type="submission" date="2017-11" db="EMBL/GenBank/DDBJ databases">
        <authorList>
            <person name="Chan K.G."/>
            <person name="Lee L.S."/>
        </authorList>
    </citation>
    <scope>NUCLEOTIDE SEQUENCE [LARGE SCALE GENOMIC DNA]</scope>
    <source>
        <strain evidence="2">DSM 100970</strain>
    </source>
</reference>
<gene>
    <name evidence="1" type="ORF">CUN60_03535</name>
</gene>
<dbReference type="EMBL" id="CP024847">
    <property type="protein sequence ID" value="AUR51406.1"/>
    <property type="molecule type" value="Genomic_DNA"/>
</dbReference>
<evidence type="ECO:0000313" key="2">
    <source>
        <dbReference type="Proteomes" id="UP000236655"/>
    </source>
</evidence>
<protein>
    <submittedName>
        <fullName evidence="1">Uncharacterized protein</fullName>
    </submittedName>
</protein>
<proteinExistence type="predicted"/>
<keyword evidence="2" id="KW-1185">Reference proteome</keyword>
<name>A0A2I7N4L0_9NEIS</name>